<keyword evidence="1" id="KW-1133">Transmembrane helix</keyword>
<evidence type="ECO:0000256" key="1">
    <source>
        <dbReference type="SAM" id="Phobius"/>
    </source>
</evidence>
<dbReference type="RefSeq" id="WP_186464948.1">
    <property type="nucleotide sequence ID" value="NZ_VITF01000011.1"/>
</dbReference>
<sequence>MDGWVVGFVTEIRPPSGYSRARSQTPYETKKMAGPMLKLLLALLPLGASLLMLATVQ</sequence>
<dbReference type="Proteomes" id="UP000316083">
    <property type="component" value="Unassembled WGS sequence"/>
</dbReference>
<comment type="caution">
    <text evidence="2">The sequence shown here is derived from an EMBL/GenBank/DDBJ whole genome shotgun (WGS) entry which is preliminary data.</text>
</comment>
<keyword evidence="1" id="KW-0472">Membrane</keyword>
<gene>
    <name evidence="2" type="ORF">FBZ82_111119</name>
</gene>
<feature type="transmembrane region" description="Helical" evidence="1">
    <location>
        <begin position="39"/>
        <end position="56"/>
    </location>
</feature>
<dbReference type="AlphaFoldDB" id="A0A560AUK6"/>
<evidence type="ECO:0000313" key="2">
    <source>
        <dbReference type="EMBL" id="TWA63999.1"/>
    </source>
</evidence>
<dbReference type="EMBL" id="VITF01000011">
    <property type="protein sequence ID" value="TWA63999.1"/>
    <property type="molecule type" value="Genomic_DNA"/>
</dbReference>
<keyword evidence="1" id="KW-0812">Transmembrane</keyword>
<name>A0A560AUK6_AZOBR</name>
<protein>
    <submittedName>
        <fullName evidence="2">Uncharacterized protein</fullName>
    </submittedName>
</protein>
<organism evidence="2 3">
    <name type="scientific">Azospirillum brasilense</name>
    <dbReference type="NCBI Taxonomy" id="192"/>
    <lineage>
        <taxon>Bacteria</taxon>
        <taxon>Pseudomonadati</taxon>
        <taxon>Pseudomonadota</taxon>
        <taxon>Alphaproteobacteria</taxon>
        <taxon>Rhodospirillales</taxon>
        <taxon>Azospirillaceae</taxon>
        <taxon>Azospirillum</taxon>
    </lineage>
</organism>
<evidence type="ECO:0000313" key="3">
    <source>
        <dbReference type="Proteomes" id="UP000316083"/>
    </source>
</evidence>
<accession>A0A560AUK6</accession>
<proteinExistence type="predicted"/>
<reference evidence="2 3" key="1">
    <citation type="submission" date="2019-06" db="EMBL/GenBank/DDBJ databases">
        <title>Genomic Encyclopedia of Type Strains, Phase IV (KMG-V): Genome sequencing to study the core and pangenomes of soil and plant-associated prokaryotes.</title>
        <authorList>
            <person name="Whitman W."/>
        </authorList>
    </citation>
    <scope>NUCLEOTIDE SEQUENCE [LARGE SCALE GENOMIC DNA]</scope>
    <source>
        <strain evidence="2 3">BR 11796</strain>
    </source>
</reference>